<dbReference type="EMBL" id="JAPEVI010000003">
    <property type="protein sequence ID" value="MCX2724835.1"/>
    <property type="molecule type" value="Genomic_DNA"/>
</dbReference>
<name>A0ABT3R705_9HYPH</name>
<protein>
    <submittedName>
        <fullName evidence="1">Isocitrate lyase/PEP mutase family protein</fullName>
    </submittedName>
</protein>
<evidence type="ECO:0000313" key="2">
    <source>
        <dbReference type="Proteomes" id="UP001300261"/>
    </source>
</evidence>
<evidence type="ECO:0000313" key="1">
    <source>
        <dbReference type="EMBL" id="MCX2724835.1"/>
    </source>
</evidence>
<dbReference type="PANTHER" id="PTHR42905">
    <property type="entry name" value="PHOSPHOENOLPYRUVATE CARBOXYLASE"/>
    <property type="match status" value="1"/>
</dbReference>
<dbReference type="Gene3D" id="3.20.20.60">
    <property type="entry name" value="Phosphoenolpyruvate-binding domains"/>
    <property type="match status" value="1"/>
</dbReference>
<dbReference type="InterPro" id="IPR039556">
    <property type="entry name" value="ICL/PEPM"/>
</dbReference>
<proteinExistence type="predicted"/>
<comment type="caution">
    <text evidence="1">The sequence shown here is derived from an EMBL/GenBank/DDBJ whole genome shotgun (WGS) entry which is preliminary data.</text>
</comment>
<dbReference type="PANTHER" id="PTHR42905:SF2">
    <property type="entry name" value="PHOSPHOENOLPYRUVATE CARBOXYLASE FAMILY PROTEIN"/>
    <property type="match status" value="1"/>
</dbReference>
<dbReference type="CDD" id="cd00377">
    <property type="entry name" value="ICL_PEPM"/>
    <property type="match status" value="1"/>
</dbReference>
<keyword evidence="1" id="KW-0456">Lyase</keyword>
<dbReference type="SUPFAM" id="SSF51621">
    <property type="entry name" value="Phosphoenolpyruvate/pyruvate domain"/>
    <property type="match status" value="1"/>
</dbReference>
<accession>A0ABT3R705</accession>
<dbReference type="RefSeq" id="WP_265965158.1">
    <property type="nucleotide sequence ID" value="NZ_JAPEVI010000003.1"/>
</dbReference>
<dbReference type="GO" id="GO:0016829">
    <property type="term" value="F:lyase activity"/>
    <property type="evidence" value="ECO:0007669"/>
    <property type="project" value="UniProtKB-KW"/>
</dbReference>
<organism evidence="1 2">
    <name type="scientific">Roseibium salinum</name>
    <dbReference type="NCBI Taxonomy" id="1604349"/>
    <lineage>
        <taxon>Bacteria</taxon>
        <taxon>Pseudomonadati</taxon>
        <taxon>Pseudomonadota</taxon>
        <taxon>Alphaproteobacteria</taxon>
        <taxon>Hyphomicrobiales</taxon>
        <taxon>Stappiaceae</taxon>
        <taxon>Roseibium</taxon>
    </lineage>
</organism>
<sequence length="290" mass="31341">MPSPADKLRALLAQDKLHVMPCCFDALSARLIEQAGFGLTFMSGFAASASRIGQPDLGLMSYGEVLDQTRNIADAVRIPLLADGDTGYGNAMNVRRTVAGFAKAGAAAVMIEDQVAPKRCGHTPGKAVVAREEAFDRIRAANDAKAAGADILILARTDARHEHGLGEAIGRAAKFSELGADILFVEAPRTVQEMETICRELPGPKMANIVEGGETPDLPHKELEDLGFAIAAYPLTLMASAMKAMVHTLERLKSGQDRTADLMDFGELRERIGFNDYYEVSSRYETSRRD</sequence>
<dbReference type="Pfam" id="PF13714">
    <property type="entry name" value="PEP_mutase"/>
    <property type="match status" value="1"/>
</dbReference>
<dbReference type="Proteomes" id="UP001300261">
    <property type="component" value="Unassembled WGS sequence"/>
</dbReference>
<gene>
    <name evidence="1" type="ORF">ON753_21085</name>
</gene>
<dbReference type="InterPro" id="IPR040442">
    <property type="entry name" value="Pyrv_kinase-like_dom_sf"/>
</dbReference>
<reference evidence="1 2" key="1">
    <citation type="journal article" date="2016" name="Int. J. Syst. Evol. Microbiol.">
        <title>Labrenzia salina sp. nov., isolated from the rhizosphere of the halophyte Arthrocnemum macrostachyum.</title>
        <authorList>
            <person name="Camacho M."/>
            <person name="Redondo-Gomez S."/>
            <person name="Rodriguez-Llorente I."/>
            <person name="Rohde M."/>
            <person name="Sproer C."/>
            <person name="Schumann P."/>
            <person name="Klenk H.P."/>
            <person name="Montero-Calasanz M.D.C."/>
        </authorList>
    </citation>
    <scope>NUCLEOTIDE SEQUENCE [LARGE SCALE GENOMIC DNA]</scope>
    <source>
        <strain evidence="1 2">DSM 29163</strain>
    </source>
</reference>
<keyword evidence="2" id="KW-1185">Reference proteome</keyword>
<dbReference type="InterPro" id="IPR015813">
    <property type="entry name" value="Pyrv/PenolPyrv_kinase-like_dom"/>
</dbReference>